<evidence type="ECO:0000256" key="4">
    <source>
        <dbReference type="ARBA" id="ARBA00022692"/>
    </source>
</evidence>
<sequence>MKKIIFILIIYLTYISLGLPDSLLGVTWPEMQSDFPVQQSAAGIISMTVAACGVLSSLQTARLTRKLGTGKLVFTSVLLTSLGLAGFALSRHFYFLLVVALPLGLGAGAIDTSLNNYVSANLKAYHMNWLHAFWGVGATAGPLIMGFTLRSQFSWRFGYAVIAGIQLLIALVLFFSLPMWQSESTVRAQDDSLSLTPSLFMKNKAIGYSLLSFLIYVSIEGVVFLWGSTYLINVKDLTPATASFILSIFFTSLTLGRVASGFVTFWLSNEKILYLSMVLLIAGIGATAFGTDALLYIGLALIGLGCAAIFPTMMHETPRRFGDQLSSSIIGLQVASGSVGIIAVPPLLGVVFQSIGIDLFPAFLSVLTLMLFVLTVLIDRTHQKNL</sequence>
<dbReference type="InterPro" id="IPR020846">
    <property type="entry name" value="MFS_dom"/>
</dbReference>
<protein>
    <submittedName>
        <fullName evidence="9">Fucose permease</fullName>
    </submittedName>
</protein>
<keyword evidence="10" id="KW-1185">Reference proteome</keyword>
<dbReference type="InterPro" id="IPR051788">
    <property type="entry name" value="MFS_Transporter"/>
</dbReference>
<reference evidence="10" key="1">
    <citation type="submission" date="2016-10" db="EMBL/GenBank/DDBJ databases">
        <authorList>
            <person name="Varghese N."/>
            <person name="Submissions S."/>
        </authorList>
    </citation>
    <scope>NUCLEOTIDE SEQUENCE [LARGE SCALE GENOMIC DNA]</scope>
    <source>
        <strain evidence="10">DSM 19181</strain>
    </source>
</reference>
<feature type="transmembrane region" description="Helical" evidence="7">
    <location>
        <begin position="155"/>
        <end position="177"/>
    </location>
</feature>
<feature type="transmembrane region" description="Helical" evidence="7">
    <location>
        <begin position="210"/>
        <end position="232"/>
    </location>
</feature>
<feature type="transmembrane region" description="Helical" evidence="7">
    <location>
        <begin position="325"/>
        <end position="347"/>
    </location>
</feature>
<dbReference type="RefSeq" id="WP_218121413.1">
    <property type="nucleotide sequence ID" value="NZ_FNFK01000023.1"/>
</dbReference>
<evidence type="ECO:0000256" key="3">
    <source>
        <dbReference type="ARBA" id="ARBA00022448"/>
    </source>
</evidence>
<evidence type="ECO:0000313" key="9">
    <source>
        <dbReference type="EMBL" id="SDK32134.1"/>
    </source>
</evidence>
<gene>
    <name evidence="9" type="ORF">SAMN04488098_102319</name>
</gene>
<evidence type="ECO:0000256" key="1">
    <source>
        <dbReference type="ARBA" id="ARBA00004651"/>
    </source>
</evidence>
<keyword evidence="3" id="KW-0813">Transport</keyword>
<accession>A0A1G9AZ45</accession>
<name>A0A1G9AZ45_9LACT</name>
<evidence type="ECO:0000256" key="6">
    <source>
        <dbReference type="ARBA" id="ARBA00023136"/>
    </source>
</evidence>
<comment type="subcellular location">
    <subcellularLocation>
        <location evidence="1">Cell membrane</location>
        <topology evidence="1">Multi-pass membrane protein</topology>
    </subcellularLocation>
</comment>
<dbReference type="Gene3D" id="1.20.1250.20">
    <property type="entry name" value="MFS general substrate transporter like domains"/>
    <property type="match status" value="2"/>
</dbReference>
<keyword evidence="4 7" id="KW-0812">Transmembrane</keyword>
<feature type="transmembrane region" description="Helical" evidence="7">
    <location>
        <begin position="72"/>
        <end position="89"/>
    </location>
</feature>
<organism evidence="9 10">
    <name type="scientific">Alkalibacterium thalassium</name>
    <dbReference type="NCBI Taxonomy" id="426701"/>
    <lineage>
        <taxon>Bacteria</taxon>
        <taxon>Bacillati</taxon>
        <taxon>Bacillota</taxon>
        <taxon>Bacilli</taxon>
        <taxon>Lactobacillales</taxon>
        <taxon>Carnobacteriaceae</taxon>
        <taxon>Alkalibacterium</taxon>
    </lineage>
</organism>
<feature type="transmembrane region" description="Helical" evidence="7">
    <location>
        <begin position="41"/>
        <end position="60"/>
    </location>
</feature>
<evidence type="ECO:0000256" key="7">
    <source>
        <dbReference type="SAM" id="Phobius"/>
    </source>
</evidence>
<feature type="domain" description="Major facilitator superfamily (MFS) profile" evidence="8">
    <location>
        <begin position="6"/>
        <end position="382"/>
    </location>
</feature>
<dbReference type="GO" id="GO:0022857">
    <property type="term" value="F:transmembrane transporter activity"/>
    <property type="evidence" value="ECO:0007669"/>
    <property type="project" value="InterPro"/>
</dbReference>
<evidence type="ECO:0000259" key="8">
    <source>
        <dbReference type="PROSITE" id="PS50850"/>
    </source>
</evidence>
<dbReference type="STRING" id="426701.SAMN04488098_102319"/>
<feature type="transmembrane region" description="Helical" evidence="7">
    <location>
        <begin position="244"/>
        <end position="265"/>
    </location>
</feature>
<dbReference type="PANTHER" id="PTHR23514">
    <property type="entry name" value="BYPASS OF STOP CODON PROTEIN 6"/>
    <property type="match status" value="1"/>
</dbReference>
<feature type="transmembrane region" description="Helical" evidence="7">
    <location>
        <begin position="359"/>
        <end position="378"/>
    </location>
</feature>
<evidence type="ECO:0000256" key="5">
    <source>
        <dbReference type="ARBA" id="ARBA00022989"/>
    </source>
</evidence>
<evidence type="ECO:0000313" key="10">
    <source>
        <dbReference type="Proteomes" id="UP000199433"/>
    </source>
</evidence>
<dbReference type="SUPFAM" id="SSF103473">
    <property type="entry name" value="MFS general substrate transporter"/>
    <property type="match status" value="1"/>
</dbReference>
<feature type="transmembrane region" description="Helical" evidence="7">
    <location>
        <begin position="272"/>
        <end position="289"/>
    </location>
</feature>
<feature type="transmembrane region" description="Helical" evidence="7">
    <location>
        <begin position="129"/>
        <end position="149"/>
    </location>
</feature>
<keyword evidence="6 7" id="KW-0472">Membrane</keyword>
<dbReference type="GO" id="GO:0005886">
    <property type="term" value="C:plasma membrane"/>
    <property type="evidence" value="ECO:0007669"/>
    <property type="project" value="UniProtKB-SubCell"/>
</dbReference>
<proteinExistence type="inferred from homology"/>
<feature type="transmembrane region" description="Helical" evidence="7">
    <location>
        <begin position="95"/>
        <end position="117"/>
    </location>
</feature>
<dbReference type="PANTHER" id="PTHR23514:SF3">
    <property type="entry name" value="BYPASS OF STOP CODON PROTEIN 6"/>
    <property type="match status" value="1"/>
</dbReference>
<dbReference type="Pfam" id="PF07690">
    <property type="entry name" value="MFS_1"/>
    <property type="match status" value="1"/>
</dbReference>
<comment type="similarity">
    <text evidence="2">Belongs to the major facilitator superfamily.</text>
</comment>
<dbReference type="Proteomes" id="UP000199433">
    <property type="component" value="Unassembled WGS sequence"/>
</dbReference>
<dbReference type="AlphaFoldDB" id="A0A1G9AZ45"/>
<dbReference type="InterPro" id="IPR011701">
    <property type="entry name" value="MFS"/>
</dbReference>
<feature type="transmembrane region" description="Helical" evidence="7">
    <location>
        <begin position="295"/>
        <end position="313"/>
    </location>
</feature>
<evidence type="ECO:0000256" key="2">
    <source>
        <dbReference type="ARBA" id="ARBA00008335"/>
    </source>
</evidence>
<dbReference type="EMBL" id="FNFK01000023">
    <property type="protein sequence ID" value="SDK32134.1"/>
    <property type="molecule type" value="Genomic_DNA"/>
</dbReference>
<dbReference type="PROSITE" id="PS50850">
    <property type="entry name" value="MFS"/>
    <property type="match status" value="1"/>
</dbReference>
<keyword evidence="5 7" id="KW-1133">Transmembrane helix</keyword>
<dbReference type="InterPro" id="IPR036259">
    <property type="entry name" value="MFS_trans_sf"/>
</dbReference>